<dbReference type="Pfam" id="PF14132">
    <property type="entry name" value="DUF4299"/>
    <property type="match status" value="1"/>
</dbReference>
<dbReference type="Proteomes" id="UP000184278">
    <property type="component" value="Unassembled WGS sequence"/>
</dbReference>
<sequence length="299" mass="35131">MPFSLKITRKGFFTKRTIDIGEMLENCKFKFGTYNDFYVLDEGKHQNNSCILYNPQHIGRGIYFDGNNDALVEMSINTPTSQYEIEDFFALAKEICRQYKSFDILNVEDNKKFSLEELLGIKDDFIKFNYDELQKGIEKSDFGERAWIMTATMWPIWIDKHMGDKMRESKDLTVFSKLLHDKQNMDTYYAKPSLMRNEVDNSILAIYTLTEDCPSIFPMNFNDFISASNPQNPIRADKGMIRFFIFSENRPLDGMWDYEEFIKYVMERGATKYDDAHILIPEYNKAGIEEMTNSILRHA</sequence>
<accession>A0A1M6E019</accession>
<evidence type="ECO:0008006" key="3">
    <source>
        <dbReference type="Google" id="ProtNLM"/>
    </source>
</evidence>
<organism evidence="1 2">
    <name type="scientific">Butyrivibrio fibrisolvens DSM 3071</name>
    <dbReference type="NCBI Taxonomy" id="1121131"/>
    <lineage>
        <taxon>Bacteria</taxon>
        <taxon>Bacillati</taxon>
        <taxon>Bacillota</taxon>
        <taxon>Clostridia</taxon>
        <taxon>Lachnospirales</taxon>
        <taxon>Lachnospiraceae</taxon>
        <taxon>Butyrivibrio</taxon>
    </lineage>
</organism>
<gene>
    <name evidence="1" type="ORF">SAMN02745229_03631</name>
</gene>
<dbReference type="OrthoDB" id="2045642at2"/>
<dbReference type="GeneID" id="89509907"/>
<keyword evidence="2" id="KW-1185">Reference proteome</keyword>
<reference evidence="2" key="1">
    <citation type="submission" date="2016-11" db="EMBL/GenBank/DDBJ databases">
        <authorList>
            <person name="Varghese N."/>
            <person name="Submissions S."/>
        </authorList>
    </citation>
    <scope>NUCLEOTIDE SEQUENCE [LARGE SCALE GENOMIC DNA]</scope>
    <source>
        <strain evidence="2">DSM 3071</strain>
    </source>
</reference>
<evidence type="ECO:0000313" key="2">
    <source>
        <dbReference type="Proteomes" id="UP000184278"/>
    </source>
</evidence>
<dbReference type="AlphaFoldDB" id="A0A1M6E019"/>
<dbReference type="EMBL" id="FQXK01000040">
    <property type="protein sequence ID" value="SHI78720.1"/>
    <property type="molecule type" value="Genomic_DNA"/>
</dbReference>
<protein>
    <recommendedName>
        <fullName evidence="3">DUF4299 domain-containing protein</fullName>
    </recommendedName>
</protein>
<dbReference type="RefSeq" id="WP_073389863.1">
    <property type="nucleotide sequence ID" value="NZ_FQXK01000040.1"/>
</dbReference>
<proteinExistence type="predicted"/>
<name>A0A1M6E019_BUTFI</name>
<dbReference type="InterPro" id="IPR025387">
    <property type="entry name" value="DUF4299"/>
</dbReference>
<evidence type="ECO:0000313" key="1">
    <source>
        <dbReference type="EMBL" id="SHI78720.1"/>
    </source>
</evidence>